<dbReference type="InterPro" id="IPR012659">
    <property type="entry name" value="CHP02444"/>
</dbReference>
<accession>A0A2V3ZQ10</accession>
<dbReference type="NCBIfam" id="TIGR02444">
    <property type="entry name" value="TIGR02444 family protein"/>
    <property type="match status" value="1"/>
</dbReference>
<proteinExistence type="predicted"/>
<comment type="caution">
    <text evidence="1">The sequence shown here is derived from an EMBL/GenBank/DDBJ whole genome shotgun (WGS) entry which is preliminary data.</text>
</comment>
<name>A0A2V3ZQ10_9GAMM</name>
<sequence>MSCSGSKIPEDTDPENPLWRFACRFWESPPTQQACLDLQTRGWSVTRILSAAWLAASGHRFSGQESQAVTDWRSQVTEPLRCARKYITKNNPRTAIVREHLARSELEAERIELALAYQALTSDLQAASREETTASLARNNLLRAAPETKMDNETGRLLDTLARELSILAKGDNRPC</sequence>
<dbReference type="EMBL" id="QFWX01000002">
    <property type="protein sequence ID" value="PXX92287.1"/>
    <property type="molecule type" value="Genomic_DNA"/>
</dbReference>
<evidence type="ECO:0000313" key="1">
    <source>
        <dbReference type="EMBL" id="PXX92287.1"/>
    </source>
</evidence>
<gene>
    <name evidence="1" type="ORF">DIT71_03540</name>
</gene>
<reference evidence="1 2" key="2">
    <citation type="submission" date="2018-06" db="EMBL/GenBank/DDBJ databases">
        <title>Marinobactersediminissp. nov, a moderately halophilic bacterium isolated from marine solar saltern.</title>
        <authorList>
            <person name="Zhang Y."/>
        </authorList>
    </citation>
    <scope>NUCLEOTIDE SEQUENCE [LARGE SCALE GENOMIC DNA]</scope>
    <source>
        <strain evidence="1 2">F01</strain>
    </source>
</reference>
<dbReference type="RefSeq" id="WP_114611840.1">
    <property type="nucleotide sequence ID" value="NZ_QFWX01000002.1"/>
</dbReference>
<reference evidence="2" key="1">
    <citation type="submission" date="2018-05" db="EMBL/GenBank/DDBJ databases">
        <authorList>
            <person name="Lu D."/>
        </authorList>
    </citation>
    <scope>NUCLEOTIDE SEQUENCE [LARGE SCALE GENOMIC DNA]</scope>
    <source>
        <strain evidence="2">F01</strain>
    </source>
</reference>
<dbReference type="AlphaFoldDB" id="A0A2V3ZQ10"/>
<protein>
    <submittedName>
        <fullName evidence="1">TIGR02444 family protein</fullName>
    </submittedName>
</protein>
<keyword evidence="2" id="KW-1185">Reference proteome</keyword>
<dbReference type="Pfam" id="PF09523">
    <property type="entry name" value="DUF2390"/>
    <property type="match status" value="1"/>
</dbReference>
<dbReference type="OrthoDB" id="5795846at2"/>
<organism evidence="1 2">
    <name type="scientific">Marinobacter vulgaris</name>
    <dbReference type="NCBI Taxonomy" id="1928331"/>
    <lineage>
        <taxon>Bacteria</taxon>
        <taxon>Pseudomonadati</taxon>
        <taxon>Pseudomonadota</taxon>
        <taxon>Gammaproteobacteria</taxon>
        <taxon>Pseudomonadales</taxon>
        <taxon>Marinobacteraceae</taxon>
        <taxon>Marinobacter</taxon>
    </lineage>
</organism>
<evidence type="ECO:0000313" key="2">
    <source>
        <dbReference type="Proteomes" id="UP000253987"/>
    </source>
</evidence>
<dbReference type="Proteomes" id="UP000253987">
    <property type="component" value="Unassembled WGS sequence"/>
</dbReference>